<reference evidence="2 3" key="1">
    <citation type="journal article" date="2019" name="Appl. Microbiol. Biotechnol.">
        <title>Genome sequence of Isaria javanica and comparative genome analysis insights into family S53 peptidase evolution in fungal entomopathogens.</title>
        <authorList>
            <person name="Lin R."/>
            <person name="Zhang X."/>
            <person name="Xin B."/>
            <person name="Zou M."/>
            <person name="Gao Y."/>
            <person name="Qin F."/>
            <person name="Hu Q."/>
            <person name="Xie B."/>
            <person name="Cheng X."/>
        </authorList>
    </citation>
    <scope>NUCLEOTIDE SEQUENCE [LARGE SCALE GENOMIC DNA]</scope>
    <source>
        <strain evidence="2 3">IJ1G</strain>
    </source>
</reference>
<organism evidence="2 3">
    <name type="scientific">Cordyceps javanica</name>
    <dbReference type="NCBI Taxonomy" id="43265"/>
    <lineage>
        <taxon>Eukaryota</taxon>
        <taxon>Fungi</taxon>
        <taxon>Dikarya</taxon>
        <taxon>Ascomycota</taxon>
        <taxon>Pezizomycotina</taxon>
        <taxon>Sordariomycetes</taxon>
        <taxon>Hypocreomycetidae</taxon>
        <taxon>Hypocreales</taxon>
        <taxon>Cordycipitaceae</taxon>
        <taxon>Cordyceps</taxon>
    </lineage>
</organism>
<sequence>MGSRVRDGGKERERENPAFWPSHDGGLQKPQRSMTEGLLEGRGEKKKGLQGLTIAGYGGRACRWLAGREDANEGRGWVGGKWIVPKTTELLARPAAQVPW</sequence>
<gene>
    <name evidence="2" type="ORF">IF1G_06569</name>
</gene>
<evidence type="ECO:0000256" key="1">
    <source>
        <dbReference type="SAM" id="MobiDB-lite"/>
    </source>
</evidence>
<accession>A0A545UYN8</accession>
<evidence type="ECO:0000313" key="3">
    <source>
        <dbReference type="Proteomes" id="UP000315783"/>
    </source>
</evidence>
<keyword evidence="3" id="KW-1185">Reference proteome</keyword>
<evidence type="ECO:0000313" key="2">
    <source>
        <dbReference type="EMBL" id="TQV94558.1"/>
    </source>
</evidence>
<proteinExistence type="predicted"/>
<dbReference type="Proteomes" id="UP000315783">
    <property type="component" value="Unassembled WGS sequence"/>
</dbReference>
<protein>
    <submittedName>
        <fullName evidence="2">Uncharacterized protein</fullName>
    </submittedName>
</protein>
<feature type="region of interest" description="Disordered" evidence="1">
    <location>
        <begin position="1"/>
        <end position="44"/>
    </location>
</feature>
<comment type="caution">
    <text evidence="2">The sequence shown here is derived from an EMBL/GenBank/DDBJ whole genome shotgun (WGS) entry which is preliminary data.</text>
</comment>
<dbReference type="AlphaFoldDB" id="A0A545UYN8"/>
<dbReference type="EMBL" id="SPUK01000009">
    <property type="protein sequence ID" value="TQV94558.1"/>
    <property type="molecule type" value="Genomic_DNA"/>
</dbReference>
<name>A0A545UYN8_9HYPO</name>
<feature type="compositionally biased region" description="Basic and acidic residues" evidence="1">
    <location>
        <begin position="1"/>
        <end position="16"/>
    </location>
</feature>